<evidence type="ECO:0008006" key="11">
    <source>
        <dbReference type="Google" id="ProtNLM"/>
    </source>
</evidence>
<proteinExistence type="inferred from homology"/>
<keyword evidence="4 7" id="KW-0812">Transmembrane</keyword>
<feature type="transmembrane region" description="Helical" evidence="7">
    <location>
        <begin position="115"/>
        <end position="133"/>
    </location>
</feature>
<organism evidence="8 10">
    <name type="scientific">Leishmania donovani</name>
    <dbReference type="NCBI Taxonomy" id="5661"/>
    <lineage>
        <taxon>Eukaryota</taxon>
        <taxon>Discoba</taxon>
        <taxon>Euglenozoa</taxon>
        <taxon>Kinetoplastea</taxon>
        <taxon>Metakinetoplastina</taxon>
        <taxon>Trypanosomatida</taxon>
        <taxon>Trypanosomatidae</taxon>
        <taxon>Leishmaniinae</taxon>
        <taxon>Leishmania</taxon>
    </lineage>
</organism>
<evidence type="ECO:0000313" key="8">
    <source>
        <dbReference type="EMBL" id="AYU77757.1"/>
    </source>
</evidence>
<feature type="transmembrane region" description="Helical" evidence="7">
    <location>
        <begin position="145"/>
        <end position="168"/>
    </location>
</feature>
<keyword evidence="6 7" id="KW-0472">Membrane</keyword>
<evidence type="ECO:0000256" key="1">
    <source>
        <dbReference type="ARBA" id="ARBA00004651"/>
    </source>
</evidence>
<dbReference type="AlphaFoldDB" id="A0A3Q8ICP7"/>
<protein>
    <recommendedName>
        <fullName evidence="11">Haemolysin-III related family protein</fullName>
    </recommendedName>
</protein>
<evidence type="ECO:0000256" key="6">
    <source>
        <dbReference type="ARBA" id="ARBA00023136"/>
    </source>
</evidence>
<evidence type="ECO:0000256" key="5">
    <source>
        <dbReference type="ARBA" id="ARBA00022989"/>
    </source>
</evidence>
<dbReference type="EMBL" id="LR812637">
    <property type="protein sequence ID" value="CAC5429038.1"/>
    <property type="molecule type" value="Genomic_DNA"/>
</dbReference>
<comment type="similarity">
    <text evidence="2">Belongs to the TMEM8 family.</text>
</comment>
<dbReference type="VEuPathDB" id="TriTrypDB:LdCL_170005200"/>
<dbReference type="OrthoDB" id="10266771at2759"/>
<dbReference type="InterPro" id="IPR021910">
    <property type="entry name" value="NGX6/PGAP6/MYMK"/>
</dbReference>
<sequence>MRVGESPAILFITTVLSHVALLPTLHFFYRRKYIFELCCASFGFLASFMYHTTESFGTSIFLTEVEWHRLDNVGVISIMGIWYVYLCCFQNPYVDMSCKCFCIFFTLVVQQKNPWDVRFTISPILFFTLFPVVKHCLVEQRLPPFSARHLGCGVFLFFFAIIFFFLGLNKRADRYRMYHGAWHFFGGLSSFFLWEMVKTPGCTGSYGIQRRDCPLRGDTMV</sequence>
<evidence type="ECO:0000256" key="2">
    <source>
        <dbReference type="ARBA" id="ARBA00005542"/>
    </source>
</evidence>
<dbReference type="PANTHER" id="PTHR36561">
    <property type="entry name" value="HAEMOLYSIN-III RELATED-RELATED"/>
    <property type="match status" value="1"/>
</dbReference>
<reference evidence="8 10" key="1">
    <citation type="journal article" date="2018" name="Sci. Rep.">
        <title>A complete Leishmania donovani reference genome identifies novel genetic variations associated with virulence.</title>
        <authorList>
            <person name="Lypaczewski P."/>
            <person name="Hoshizaki J."/>
            <person name="Zhang W.-W."/>
            <person name="McCall L.-I."/>
            <person name="Torcivia-Rodriguez J."/>
            <person name="Simonyan V."/>
            <person name="Kaur A."/>
            <person name="Dewar K."/>
            <person name="Matlashewski G."/>
        </authorList>
    </citation>
    <scope>NUCLEOTIDE SEQUENCE [LARGE SCALE GENOMIC DNA]</scope>
    <source>
        <strain evidence="8 10">LdCL</strain>
    </source>
</reference>
<evidence type="ECO:0000313" key="10">
    <source>
        <dbReference type="Proteomes" id="UP000274082"/>
    </source>
</evidence>
<comment type="subcellular location">
    <subcellularLocation>
        <location evidence="1">Cell membrane</location>
        <topology evidence="1">Multi-pass membrane protein</topology>
    </subcellularLocation>
</comment>
<dbReference type="EMBL" id="CP029516">
    <property type="protein sequence ID" value="AYU77757.1"/>
    <property type="molecule type" value="Genomic_DNA"/>
</dbReference>
<dbReference type="VEuPathDB" id="TriTrypDB:LdBPK_170020.1"/>
<dbReference type="VEuPathDB" id="TriTrypDB:LDHU3_17.0040"/>
<accession>A0A3Q8ICP7</accession>
<feature type="transmembrane region" description="Helical" evidence="7">
    <location>
        <begin position="73"/>
        <end position="94"/>
    </location>
</feature>
<dbReference type="Proteomes" id="UP000274082">
    <property type="component" value="Chromosome 17"/>
</dbReference>
<name>A0A3Q8ICP7_LEIDO</name>
<feature type="transmembrane region" description="Helical" evidence="7">
    <location>
        <begin position="33"/>
        <end position="53"/>
    </location>
</feature>
<dbReference type="GO" id="GO:0005886">
    <property type="term" value="C:plasma membrane"/>
    <property type="evidence" value="ECO:0007669"/>
    <property type="project" value="UniProtKB-SubCell"/>
</dbReference>
<feature type="transmembrane region" description="Helical" evidence="7">
    <location>
        <begin position="6"/>
        <end position="26"/>
    </location>
</feature>
<keyword evidence="3" id="KW-1003">Cell membrane</keyword>
<evidence type="ECO:0000256" key="7">
    <source>
        <dbReference type="SAM" id="Phobius"/>
    </source>
</evidence>
<evidence type="ECO:0000256" key="4">
    <source>
        <dbReference type="ARBA" id="ARBA00022692"/>
    </source>
</evidence>
<reference evidence="9" key="2">
    <citation type="submission" date="2020-06" db="EMBL/GenBank/DDBJ databases">
        <authorList>
            <person name="Camacho E."/>
            <person name="Gonzalez-de la Fuente S."/>
            <person name="Rastrojo A."/>
            <person name="Peiro-Pastor R."/>
            <person name="Solana JC."/>
            <person name="Tabera L."/>
            <person name="Gamarro F."/>
            <person name="Carrasco-Ramiro F."/>
            <person name="Requena JM."/>
            <person name="Aguado B."/>
        </authorList>
    </citation>
    <scope>NUCLEOTIDE SEQUENCE</scope>
</reference>
<keyword evidence="10" id="KW-1185">Reference proteome</keyword>
<keyword evidence="5 7" id="KW-1133">Transmembrane helix</keyword>
<evidence type="ECO:0000313" key="9">
    <source>
        <dbReference type="EMBL" id="CAC5429038.1"/>
    </source>
</evidence>
<dbReference type="Pfam" id="PF12036">
    <property type="entry name" value="DUF3522"/>
    <property type="match status" value="1"/>
</dbReference>
<evidence type="ECO:0000256" key="3">
    <source>
        <dbReference type="ARBA" id="ARBA00022475"/>
    </source>
</evidence>
<dbReference type="PANTHER" id="PTHR36561:SF2">
    <property type="entry name" value="HAEMOLYSIN-III RELATED"/>
    <property type="match status" value="1"/>
</dbReference>
<dbReference type="Proteomes" id="UP000601710">
    <property type="component" value="Chromosome 17"/>
</dbReference>
<gene>
    <name evidence="8" type="ORF">LdCL_170005200</name>
    <name evidence="9" type="ORF">LDHU3_17.0040</name>
</gene>